<dbReference type="Pfam" id="PF25680">
    <property type="entry name" value="Mom"/>
    <property type="match status" value="1"/>
</dbReference>
<protein>
    <recommendedName>
        <fullName evidence="3">Protein mom</fullName>
    </recommendedName>
</protein>
<dbReference type="OrthoDB" id="6429215at2"/>
<proteinExistence type="predicted"/>
<keyword evidence="2" id="KW-1185">Reference proteome</keyword>
<gene>
    <name evidence="1" type="ORF">SAMN06295920_103316</name>
</gene>
<evidence type="ECO:0000313" key="1">
    <source>
        <dbReference type="EMBL" id="SKB51186.1"/>
    </source>
</evidence>
<evidence type="ECO:0000313" key="2">
    <source>
        <dbReference type="Proteomes" id="UP000189818"/>
    </source>
</evidence>
<dbReference type="InterPro" id="IPR057895">
    <property type="entry name" value="Mom"/>
</dbReference>
<name>A0A1T5BVG8_9SPHN</name>
<dbReference type="EMBL" id="FUYM01000003">
    <property type="protein sequence ID" value="SKB51186.1"/>
    <property type="molecule type" value="Genomic_DNA"/>
</dbReference>
<sequence>MESHTTLNAPIIPIGGTAGECAGYIFDQAGDALGKREAIGFGEAGFYVAVIDRALANATIIANHYSRRVYSASTLHLGVFVGGRFEGVLQYGYAMNPASAGSVVTGTLMTEYLELNRMWLADSAPRNSESRALAFSIRLIRRIRPAVKWIQSFADERCGLFGTVYQAAGFTFHGEHLGRFWELDGDWYHDSLMTNGKSIGPRAAHLRANRDRATMHKLRQFRYLRFLKPRFAKACRYPALPFPKPDYGEQISP</sequence>
<evidence type="ECO:0008006" key="3">
    <source>
        <dbReference type="Google" id="ProtNLM"/>
    </source>
</evidence>
<dbReference type="AlphaFoldDB" id="A0A1T5BVG8"/>
<dbReference type="Proteomes" id="UP000189818">
    <property type="component" value="Unassembled WGS sequence"/>
</dbReference>
<organism evidence="1 2">
    <name type="scientific">Rhizorhabdus histidinilytica</name>
    <dbReference type="NCBI Taxonomy" id="439228"/>
    <lineage>
        <taxon>Bacteria</taxon>
        <taxon>Pseudomonadati</taxon>
        <taxon>Pseudomonadota</taxon>
        <taxon>Alphaproteobacteria</taxon>
        <taxon>Sphingomonadales</taxon>
        <taxon>Sphingomonadaceae</taxon>
        <taxon>Rhizorhabdus</taxon>
    </lineage>
</organism>
<dbReference type="RefSeq" id="WP_079647645.1">
    <property type="nucleotide sequence ID" value="NZ_FUYM01000003.1"/>
</dbReference>
<reference evidence="2" key="1">
    <citation type="submission" date="2017-02" db="EMBL/GenBank/DDBJ databases">
        <authorList>
            <person name="Varghese N."/>
            <person name="Submissions S."/>
        </authorList>
    </citation>
    <scope>NUCLEOTIDE SEQUENCE [LARGE SCALE GENOMIC DNA]</scope>
    <source>
        <strain evidence="2">UM2</strain>
    </source>
</reference>
<accession>A0A1T5BVG8</accession>